<dbReference type="EMBL" id="JBBHJZ010000004">
    <property type="protein sequence ID" value="MEJ5978660.1"/>
    <property type="molecule type" value="Genomic_DNA"/>
</dbReference>
<proteinExistence type="predicted"/>
<comment type="caution">
    <text evidence="2">The sequence shown here is derived from an EMBL/GenBank/DDBJ whole genome shotgun (WGS) entry which is preliminary data.</text>
</comment>
<dbReference type="EC" id="3.1.1.103" evidence="2"/>
<protein>
    <submittedName>
        <fullName evidence="2">Serine hydrolase domain-containing protein</fullName>
        <ecNumber evidence="2">3.1.1.103</ecNumber>
    </submittedName>
</protein>
<dbReference type="InterPro" id="IPR050789">
    <property type="entry name" value="Diverse_Enzym_Activities"/>
</dbReference>
<keyword evidence="2" id="KW-0378">Hydrolase</keyword>
<gene>
    <name evidence="2" type="ORF">WG901_18550</name>
</gene>
<dbReference type="Proteomes" id="UP001361239">
    <property type="component" value="Unassembled WGS sequence"/>
</dbReference>
<dbReference type="PROSITE" id="PS51318">
    <property type="entry name" value="TAT"/>
    <property type="match status" value="1"/>
</dbReference>
<evidence type="ECO:0000313" key="3">
    <source>
        <dbReference type="Proteomes" id="UP001361239"/>
    </source>
</evidence>
<sequence length="437" mass="46811">MKIETLRAELGRRELLRLGALAGIGAALMPRLAWAAEQPSLAPKVTEVIERWVGPGKFPGMIAALGLPGREPVFVARGTDSFTDLDMQGGDSLYRIYSMTKPVTGMAAMILIDDGKLKLDQPIAEILPKFAQMRVQKTYDGAITDDALEPAKTPITIRHLLTHTSGLSYSIIQKGPIKTLLEDKGVIAGQVSRLKIPGFDRGQSVRSLELFADRLAEVPLVYQPGTKWSYSVGLDLMGRVIEVVSGQPFDAFLQQRLFDPLGMSSTFFQVPASEAKRLTTNFGAMGSTLMPIDPGDTSIYLDKPAFPFGGAGLVSSPRDYDRFLHMLANRGELNGRRVMSEAAVRLGTENLLPAGVAGPAMMTAPSAFGAGGRVGLGAEEGIFGWAGAAGTVGTVDMRGGVRSGIYVQFMPPNSNSLLSDYQKALHEDVMALVAKPA</sequence>
<name>A0ABU8RZY9_9SPHN</name>
<dbReference type="PANTHER" id="PTHR43283:SF3">
    <property type="entry name" value="BETA-LACTAMASE FAMILY PROTEIN (AFU_ORTHOLOGUE AFUA_5G07500)"/>
    <property type="match status" value="1"/>
</dbReference>
<evidence type="ECO:0000259" key="1">
    <source>
        <dbReference type="Pfam" id="PF00144"/>
    </source>
</evidence>
<keyword evidence="3" id="KW-1185">Reference proteome</keyword>
<organism evidence="2 3">
    <name type="scientific">Novosphingobium anseongense</name>
    <dbReference type="NCBI Taxonomy" id="3133436"/>
    <lineage>
        <taxon>Bacteria</taxon>
        <taxon>Pseudomonadati</taxon>
        <taxon>Pseudomonadota</taxon>
        <taxon>Alphaproteobacteria</taxon>
        <taxon>Sphingomonadales</taxon>
        <taxon>Sphingomonadaceae</taxon>
        <taxon>Novosphingobium</taxon>
    </lineage>
</organism>
<dbReference type="RefSeq" id="WP_339588599.1">
    <property type="nucleotide sequence ID" value="NZ_JBBHJZ010000004.1"/>
</dbReference>
<reference evidence="2 3" key="1">
    <citation type="submission" date="2024-03" db="EMBL/GenBank/DDBJ databases">
        <authorList>
            <person name="Jo J.-H."/>
        </authorList>
    </citation>
    <scope>NUCLEOTIDE SEQUENCE [LARGE SCALE GENOMIC DNA]</scope>
    <source>
        <strain evidence="2 3">PS1R-30</strain>
    </source>
</reference>
<feature type="domain" description="Beta-lactamase-related" evidence="1">
    <location>
        <begin position="56"/>
        <end position="418"/>
    </location>
</feature>
<evidence type="ECO:0000313" key="2">
    <source>
        <dbReference type="EMBL" id="MEJ5978660.1"/>
    </source>
</evidence>
<dbReference type="InterPro" id="IPR001466">
    <property type="entry name" value="Beta-lactam-related"/>
</dbReference>
<dbReference type="PANTHER" id="PTHR43283">
    <property type="entry name" value="BETA-LACTAMASE-RELATED"/>
    <property type="match status" value="1"/>
</dbReference>
<dbReference type="InterPro" id="IPR012338">
    <property type="entry name" value="Beta-lactam/transpept-like"/>
</dbReference>
<dbReference type="SUPFAM" id="SSF56601">
    <property type="entry name" value="beta-lactamase/transpeptidase-like"/>
    <property type="match status" value="1"/>
</dbReference>
<dbReference type="GO" id="GO:0016787">
    <property type="term" value="F:hydrolase activity"/>
    <property type="evidence" value="ECO:0007669"/>
    <property type="project" value="UniProtKB-KW"/>
</dbReference>
<dbReference type="Pfam" id="PF00144">
    <property type="entry name" value="Beta-lactamase"/>
    <property type="match status" value="1"/>
</dbReference>
<dbReference type="InterPro" id="IPR006311">
    <property type="entry name" value="TAT_signal"/>
</dbReference>
<accession>A0ABU8RZY9</accession>
<dbReference type="Gene3D" id="3.40.710.10">
    <property type="entry name" value="DD-peptidase/beta-lactamase superfamily"/>
    <property type="match status" value="1"/>
</dbReference>